<gene>
    <name evidence="1" type="ORF">CYMTET_25574</name>
</gene>
<evidence type="ECO:0000313" key="2">
    <source>
        <dbReference type="Proteomes" id="UP001190700"/>
    </source>
</evidence>
<evidence type="ECO:0000313" key="1">
    <source>
        <dbReference type="EMBL" id="KAK3265766.1"/>
    </source>
</evidence>
<reference evidence="1 2" key="1">
    <citation type="journal article" date="2015" name="Genome Biol. Evol.">
        <title>Comparative Genomics of a Bacterivorous Green Alga Reveals Evolutionary Causalities and Consequences of Phago-Mixotrophic Mode of Nutrition.</title>
        <authorList>
            <person name="Burns J.A."/>
            <person name="Paasch A."/>
            <person name="Narechania A."/>
            <person name="Kim E."/>
        </authorList>
    </citation>
    <scope>NUCLEOTIDE SEQUENCE [LARGE SCALE GENOMIC DNA]</scope>
    <source>
        <strain evidence="1 2">PLY_AMNH</strain>
    </source>
</reference>
<dbReference type="EMBL" id="LGRX02013716">
    <property type="protein sequence ID" value="KAK3265766.1"/>
    <property type="molecule type" value="Genomic_DNA"/>
</dbReference>
<proteinExistence type="predicted"/>
<dbReference type="AlphaFoldDB" id="A0AAE0FTH7"/>
<keyword evidence="2" id="KW-1185">Reference proteome</keyword>
<name>A0AAE0FTH7_9CHLO</name>
<organism evidence="1 2">
    <name type="scientific">Cymbomonas tetramitiformis</name>
    <dbReference type="NCBI Taxonomy" id="36881"/>
    <lineage>
        <taxon>Eukaryota</taxon>
        <taxon>Viridiplantae</taxon>
        <taxon>Chlorophyta</taxon>
        <taxon>Pyramimonadophyceae</taxon>
        <taxon>Pyramimonadales</taxon>
        <taxon>Pyramimonadaceae</taxon>
        <taxon>Cymbomonas</taxon>
    </lineage>
</organism>
<protein>
    <submittedName>
        <fullName evidence="1">Uncharacterized protein</fullName>
    </submittedName>
</protein>
<dbReference type="Proteomes" id="UP001190700">
    <property type="component" value="Unassembled WGS sequence"/>
</dbReference>
<comment type="caution">
    <text evidence="1">The sequence shown here is derived from an EMBL/GenBank/DDBJ whole genome shotgun (WGS) entry which is preliminary data.</text>
</comment>
<sequence length="115" mass="12566">MEEGHACVEMFLAGTAVGFEVDDDADIDKLAKLVVSLTQEIGRMKLQAEHSVLCYPAKTDRTPILAKEQRLFPAVPTGENNSLDEMTKTILTAFNKIENYVKATRRGGPPARGSS</sequence>
<accession>A0AAE0FTH7</accession>